<evidence type="ECO:0000313" key="6">
    <source>
        <dbReference type="Proteomes" id="UP001057455"/>
    </source>
</evidence>
<comment type="caution">
    <text evidence="5">The sequence shown here is derived from an EMBL/GenBank/DDBJ whole genome shotgun (WGS) entry which is preliminary data.</text>
</comment>
<evidence type="ECO:0000256" key="4">
    <source>
        <dbReference type="SAM" id="SignalP"/>
    </source>
</evidence>
<keyword evidence="4" id="KW-0732">Signal</keyword>
<keyword evidence="3" id="KW-0812">Transmembrane</keyword>
<evidence type="ECO:0000256" key="3">
    <source>
        <dbReference type="SAM" id="Phobius"/>
    </source>
</evidence>
<protein>
    <submittedName>
        <fullName evidence="5">Uncharacterized protein</fullName>
    </submittedName>
</protein>
<gene>
    <name evidence="5" type="ORF">BaOVIS_005300</name>
</gene>
<dbReference type="EMBL" id="BLIY01000004">
    <property type="protein sequence ID" value="GFE53126.1"/>
    <property type="molecule type" value="Genomic_DNA"/>
</dbReference>
<feature type="compositionally biased region" description="Polar residues" evidence="2">
    <location>
        <begin position="666"/>
        <end position="726"/>
    </location>
</feature>
<keyword evidence="3" id="KW-0472">Membrane</keyword>
<evidence type="ECO:0000256" key="2">
    <source>
        <dbReference type="SAM" id="MobiDB-lite"/>
    </source>
</evidence>
<reference evidence="5" key="1">
    <citation type="submission" date="2019-12" db="EMBL/GenBank/DDBJ databases">
        <title>Genome sequence of Babesia ovis.</title>
        <authorList>
            <person name="Yamagishi J."/>
            <person name="Sevinc F."/>
            <person name="Xuan X."/>
        </authorList>
    </citation>
    <scope>NUCLEOTIDE SEQUENCE</scope>
    <source>
        <strain evidence="5">Selcuk</strain>
    </source>
</reference>
<keyword evidence="3" id="KW-1133">Transmembrane helix</keyword>
<dbReference type="AlphaFoldDB" id="A0A9W5WTR9"/>
<feature type="coiled-coil region" evidence="1">
    <location>
        <begin position="117"/>
        <end position="144"/>
    </location>
</feature>
<feature type="region of interest" description="Disordered" evidence="2">
    <location>
        <begin position="260"/>
        <end position="281"/>
    </location>
</feature>
<feature type="region of interest" description="Disordered" evidence="2">
    <location>
        <begin position="666"/>
        <end position="768"/>
    </location>
</feature>
<keyword evidence="6" id="KW-1185">Reference proteome</keyword>
<organism evidence="5 6">
    <name type="scientific">Babesia ovis</name>
    <dbReference type="NCBI Taxonomy" id="5869"/>
    <lineage>
        <taxon>Eukaryota</taxon>
        <taxon>Sar</taxon>
        <taxon>Alveolata</taxon>
        <taxon>Apicomplexa</taxon>
        <taxon>Aconoidasida</taxon>
        <taxon>Piroplasmida</taxon>
        <taxon>Babesiidae</taxon>
        <taxon>Babesia</taxon>
    </lineage>
</organism>
<feature type="signal peptide" evidence="4">
    <location>
        <begin position="1"/>
        <end position="31"/>
    </location>
</feature>
<feature type="compositionally biased region" description="Basic and acidic residues" evidence="2">
    <location>
        <begin position="729"/>
        <end position="757"/>
    </location>
</feature>
<feature type="chain" id="PRO_5040942706" evidence="4">
    <location>
        <begin position="32"/>
        <end position="791"/>
    </location>
</feature>
<feature type="transmembrane region" description="Helical" evidence="3">
    <location>
        <begin position="768"/>
        <end position="790"/>
    </location>
</feature>
<name>A0A9W5WTR9_BABOV</name>
<dbReference type="Proteomes" id="UP001057455">
    <property type="component" value="Unassembled WGS sequence"/>
</dbReference>
<evidence type="ECO:0000313" key="5">
    <source>
        <dbReference type="EMBL" id="GFE53126.1"/>
    </source>
</evidence>
<keyword evidence="1" id="KW-0175">Coiled coil</keyword>
<accession>A0A9W5WTR9</accession>
<proteinExistence type="predicted"/>
<feature type="compositionally biased region" description="Polar residues" evidence="2">
    <location>
        <begin position="758"/>
        <end position="768"/>
    </location>
</feature>
<dbReference type="OrthoDB" id="367157at2759"/>
<evidence type="ECO:0000256" key="1">
    <source>
        <dbReference type="SAM" id="Coils"/>
    </source>
</evidence>
<sequence>MASFGGFSKLATMLCFCLVALSAYLISSTVAVTIEVDKDTNKLVLLNGDRNEFTDKLFVFGRIVDRLVGFHNDFKKYDHLASYEGPDEGHIQDKETYIGLGKQSEKIMHDVKMYIDMFNLLRLYEEAEDQMKDAYAQEDKAEAQLFIRNIAKDFTDKGFVIDVSEVDRIMGDINEFLREGFFFVNRISKTVGLNPDVTTKLSNDGGIDIGMATGIEEKGEEVRDAQIQGIEVVEMAIEAARMDFEDEVEEQGVPLAQQQEAVEGGEDNQRAGQGEINAKPEDVDGAITNRDAAFVGLENVEENMVDDVNLKIKEHTGVFEKHQDAVELLKVANVDKREVDPKTNDVAHRTVNSQEVPDAHRKIEGNGISVVGAKGEQVDTVKTQPGDVAAVAKQALVVDQIVLGTKTKEVNTSTRNHPEATHHVLETANVRKESELDPIMEKVNVVGTQSSKAVEAARRNVESTRIVLDESRDEHDEIRRMDAYTGGGTEEGSGPNTDGVSFTAANLDANAGDEKANEHLELDVLRNYKEHLRRLQNLNKIKEMIMSTISKLPFDAGVKSAKKSLTTIQKKRIGELKDSIQEDQAKFSVHKTIYDLLDRYNIRINELANLSEGPDKEICLADIEQLKQTFKNIKYSHHMEELSEFYELYTKLFYECQKLALEMSDPQMNDQHPENGNKTPEPTRSKTNLTTESEPHTAQRNIATDSEIITTRGTKVNKQGSTSNSHYEVGTRSKHDDLKDTTVLKTEGDVKPSDRNIRPTQEGKQTSGYSAVSLVVIKTITIVQMLWFYFS</sequence>